<dbReference type="EMBL" id="JXJN01029722">
    <property type="status" value="NOT_ANNOTATED_CDS"/>
    <property type="molecule type" value="Genomic_DNA"/>
</dbReference>
<dbReference type="VEuPathDB" id="VectorBase:GPPI000521"/>
<feature type="compositionally biased region" description="Polar residues" evidence="1">
    <location>
        <begin position="23"/>
        <end position="41"/>
    </location>
</feature>
<reference evidence="2" key="2">
    <citation type="submission" date="2020-05" db="UniProtKB">
        <authorList>
            <consortium name="EnsemblMetazoa"/>
        </authorList>
    </citation>
    <scope>IDENTIFICATION</scope>
    <source>
        <strain evidence="2">IAEA</strain>
    </source>
</reference>
<keyword evidence="3" id="KW-1185">Reference proteome</keyword>
<dbReference type="Proteomes" id="UP000092460">
    <property type="component" value="Unassembled WGS sequence"/>
</dbReference>
<evidence type="ECO:0000313" key="3">
    <source>
        <dbReference type="Proteomes" id="UP000092460"/>
    </source>
</evidence>
<proteinExistence type="predicted"/>
<feature type="region of interest" description="Disordered" evidence="1">
    <location>
        <begin position="1"/>
        <end position="47"/>
    </location>
</feature>
<sequence length="47" mass="5300">MYSAELRNSRSNGNHQQHVKPENFTSPTADNSSAECASSTRHIPERR</sequence>
<reference evidence="3" key="1">
    <citation type="submission" date="2015-01" db="EMBL/GenBank/DDBJ databases">
        <authorList>
            <person name="Aksoy S."/>
            <person name="Warren W."/>
            <person name="Wilson R.K."/>
        </authorList>
    </citation>
    <scope>NUCLEOTIDE SEQUENCE [LARGE SCALE GENOMIC DNA]</scope>
    <source>
        <strain evidence="3">IAEA</strain>
    </source>
</reference>
<protein>
    <submittedName>
        <fullName evidence="2">Uncharacterized protein</fullName>
    </submittedName>
</protein>
<dbReference type="AlphaFoldDB" id="A0A1B0AL25"/>
<evidence type="ECO:0000313" key="2">
    <source>
        <dbReference type="EnsemblMetazoa" id="GPPI000521-PA"/>
    </source>
</evidence>
<evidence type="ECO:0000256" key="1">
    <source>
        <dbReference type="SAM" id="MobiDB-lite"/>
    </source>
</evidence>
<accession>A0A1B0AL25</accession>
<dbReference type="EnsemblMetazoa" id="GPPI000521-RA">
    <property type="protein sequence ID" value="GPPI000521-PA"/>
    <property type="gene ID" value="GPPI000521"/>
</dbReference>
<name>A0A1B0AL25_9MUSC</name>
<organism evidence="2 3">
    <name type="scientific">Glossina palpalis gambiensis</name>
    <dbReference type="NCBI Taxonomy" id="67801"/>
    <lineage>
        <taxon>Eukaryota</taxon>
        <taxon>Metazoa</taxon>
        <taxon>Ecdysozoa</taxon>
        <taxon>Arthropoda</taxon>
        <taxon>Hexapoda</taxon>
        <taxon>Insecta</taxon>
        <taxon>Pterygota</taxon>
        <taxon>Neoptera</taxon>
        <taxon>Endopterygota</taxon>
        <taxon>Diptera</taxon>
        <taxon>Brachycera</taxon>
        <taxon>Muscomorpha</taxon>
        <taxon>Hippoboscoidea</taxon>
        <taxon>Glossinidae</taxon>
        <taxon>Glossina</taxon>
    </lineage>
</organism>